<protein>
    <submittedName>
        <fullName evidence="1">Uncharacterized protein</fullName>
    </submittedName>
</protein>
<accession>A0A6J5N2W1</accession>
<proteinExistence type="predicted"/>
<gene>
    <name evidence="1" type="ORF">UFOVP609_3</name>
</gene>
<organism evidence="1">
    <name type="scientific">uncultured Caudovirales phage</name>
    <dbReference type="NCBI Taxonomy" id="2100421"/>
    <lineage>
        <taxon>Viruses</taxon>
        <taxon>Duplodnaviria</taxon>
        <taxon>Heunggongvirae</taxon>
        <taxon>Uroviricota</taxon>
        <taxon>Caudoviricetes</taxon>
        <taxon>Peduoviridae</taxon>
        <taxon>Maltschvirus</taxon>
        <taxon>Maltschvirus maltsch</taxon>
    </lineage>
</organism>
<evidence type="ECO:0000313" key="1">
    <source>
        <dbReference type="EMBL" id="CAB4152321.1"/>
    </source>
</evidence>
<name>A0A6J5N2W1_9CAUD</name>
<sequence>MAYINPSNEYPRYYGDIQLDNPGWKLGDQLPTGWHEVKETPMPTVEANKVIEELAPELVENEYVQAWNVRPMTAEEIERRDAPETAKAKLKKLGLTDIEIEALARGLVR</sequence>
<dbReference type="EMBL" id="LR796588">
    <property type="protein sequence ID" value="CAB4152321.1"/>
    <property type="molecule type" value="Genomic_DNA"/>
</dbReference>
<reference evidence="1" key="1">
    <citation type="submission" date="2020-04" db="EMBL/GenBank/DDBJ databases">
        <authorList>
            <person name="Chiriac C."/>
            <person name="Salcher M."/>
            <person name="Ghai R."/>
            <person name="Kavagutti S V."/>
        </authorList>
    </citation>
    <scope>NUCLEOTIDE SEQUENCE</scope>
</reference>